<accession>H7EM56</accession>
<dbReference type="AlphaFoldDB" id="H7EM56"/>
<sequence>MKKIVFADIPMKEMTERDKVCYFKTGNAGCAYEGKVVFPINAVLSEKLKKGDDVKVVLLKTISAKGKTDANADFFRAELDGINASIGANIEYEPVESDFVETKKNHEKRLRAMLSKIEEGAEIFVDITFGPKPLPMVMMCVLNFAEKFFDADVRKIVYGKVDFVKHDDGTFSPENPELYDVTSLYYLNNLMGSMEAPDGKTALNALDEFFAL</sequence>
<organism evidence="1 2">
    <name type="scientific">Treponema saccharophilum DSM 2985</name>
    <dbReference type="NCBI Taxonomy" id="907348"/>
    <lineage>
        <taxon>Bacteria</taxon>
        <taxon>Pseudomonadati</taxon>
        <taxon>Spirochaetota</taxon>
        <taxon>Spirochaetia</taxon>
        <taxon>Spirochaetales</taxon>
        <taxon>Treponemataceae</taxon>
        <taxon>Treponema</taxon>
    </lineage>
</organism>
<proteinExistence type="predicted"/>
<dbReference type="Proteomes" id="UP000003571">
    <property type="component" value="Unassembled WGS sequence"/>
</dbReference>
<evidence type="ECO:0008006" key="3">
    <source>
        <dbReference type="Google" id="ProtNLM"/>
    </source>
</evidence>
<dbReference type="RefSeq" id="WP_002705253.1">
    <property type="nucleotide sequence ID" value="NZ_AGRW01000050.1"/>
</dbReference>
<dbReference type="STRING" id="907348.TresaDRAFT_1356"/>
<dbReference type="eggNOG" id="ENOG5031CPN">
    <property type="taxonomic scope" value="Bacteria"/>
</dbReference>
<dbReference type="OrthoDB" id="359889at2"/>
<gene>
    <name evidence="1" type="ORF">TresaDRAFT_1356</name>
</gene>
<protein>
    <recommendedName>
        <fullName evidence="3">CRISPR-associated protein, TM1812 family</fullName>
    </recommendedName>
</protein>
<reference evidence="1 2" key="1">
    <citation type="submission" date="2011-09" db="EMBL/GenBank/DDBJ databases">
        <title>The draft genome of Treponema saccharophilum DSM 2985.</title>
        <authorList>
            <consortium name="US DOE Joint Genome Institute (JGI-PGF)"/>
            <person name="Lucas S."/>
            <person name="Copeland A."/>
            <person name="Lapidus A."/>
            <person name="Glavina del Rio T."/>
            <person name="Dalin E."/>
            <person name="Tice H."/>
            <person name="Bruce D."/>
            <person name="Goodwin L."/>
            <person name="Pitluck S."/>
            <person name="Peters L."/>
            <person name="Kyrpides N."/>
            <person name="Mavromatis K."/>
            <person name="Ivanova N."/>
            <person name="Markowitz V."/>
            <person name="Cheng J.-F."/>
            <person name="Hugenholtz P."/>
            <person name="Woyke T."/>
            <person name="Wu D."/>
            <person name="Gronow S."/>
            <person name="Wellnitz S."/>
            <person name="Brambilla E."/>
            <person name="Klenk H.-P."/>
            <person name="Eisen J.A."/>
        </authorList>
    </citation>
    <scope>NUCLEOTIDE SEQUENCE [LARGE SCALE GENOMIC DNA]</scope>
    <source>
        <strain evidence="1 2">DSM 2985</strain>
    </source>
</reference>
<keyword evidence="2" id="KW-1185">Reference proteome</keyword>
<name>H7EM56_9SPIR</name>
<comment type="caution">
    <text evidence="1">The sequence shown here is derived from an EMBL/GenBank/DDBJ whole genome shotgun (WGS) entry which is preliminary data.</text>
</comment>
<dbReference type="EMBL" id="AGRW01000050">
    <property type="protein sequence ID" value="EIC01464.1"/>
    <property type="molecule type" value="Genomic_DNA"/>
</dbReference>
<evidence type="ECO:0000313" key="1">
    <source>
        <dbReference type="EMBL" id="EIC01464.1"/>
    </source>
</evidence>
<dbReference type="PATRIC" id="fig|907348.3.peg.2010"/>
<evidence type="ECO:0000313" key="2">
    <source>
        <dbReference type="Proteomes" id="UP000003571"/>
    </source>
</evidence>